<dbReference type="InterPro" id="IPR002501">
    <property type="entry name" value="PsdUridine_synth_N"/>
</dbReference>
<feature type="domain" description="Pseudouridine synthase II N-terminal" evidence="6">
    <location>
        <begin position="26"/>
        <end position="170"/>
    </location>
</feature>
<evidence type="ECO:0000259" key="7">
    <source>
        <dbReference type="Pfam" id="PF16198"/>
    </source>
</evidence>
<dbReference type="GO" id="GO:0003723">
    <property type="term" value="F:RNA binding"/>
    <property type="evidence" value="ECO:0007669"/>
    <property type="project" value="InterPro"/>
</dbReference>
<evidence type="ECO:0000256" key="4">
    <source>
        <dbReference type="ARBA" id="ARBA00023235"/>
    </source>
</evidence>
<accession>A0A660SMN5</accession>
<dbReference type="InterPro" id="IPR020103">
    <property type="entry name" value="PsdUridine_synth_cat_dom_sf"/>
</dbReference>
<comment type="catalytic activity">
    <reaction evidence="1 5">
        <text>uridine(55) in tRNA = pseudouridine(55) in tRNA</text>
        <dbReference type="Rhea" id="RHEA:42532"/>
        <dbReference type="Rhea" id="RHEA-COMP:10101"/>
        <dbReference type="Rhea" id="RHEA-COMP:10102"/>
        <dbReference type="ChEBI" id="CHEBI:65314"/>
        <dbReference type="ChEBI" id="CHEBI:65315"/>
        <dbReference type="EC" id="5.4.99.25"/>
    </reaction>
</comment>
<protein>
    <recommendedName>
        <fullName evidence="5">tRNA pseudouridine synthase B</fullName>
        <ecNumber evidence="5">5.4.99.25</ecNumber>
    </recommendedName>
    <alternativeName>
        <fullName evidence="5">tRNA pseudouridine(55) synthase</fullName>
        <shortName evidence="5">Psi55 synthase</shortName>
    </alternativeName>
    <alternativeName>
        <fullName evidence="5">tRNA pseudouridylate synthase</fullName>
    </alternativeName>
    <alternativeName>
        <fullName evidence="5">tRNA-uridine isomerase</fullName>
    </alternativeName>
</protein>
<comment type="caution">
    <text evidence="8">The sequence shown here is derived from an EMBL/GenBank/DDBJ whole genome shotgun (WGS) entry which is preliminary data.</text>
</comment>
<dbReference type="EC" id="5.4.99.25" evidence="5"/>
<evidence type="ECO:0000313" key="8">
    <source>
        <dbReference type="EMBL" id="RKX71376.1"/>
    </source>
</evidence>
<gene>
    <name evidence="5 8" type="primary">truB</name>
    <name evidence="8" type="ORF">DRP53_01700</name>
</gene>
<feature type="active site" description="Nucleophile" evidence="5">
    <location>
        <position position="37"/>
    </location>
</feature>
<dbReference type="PANTHER" id="PTHR13767:SF2">
    <property type="entry name" value="PSEUDOURIDYLATE SYNTHASE TRUB1"/>
    <property type="match status" value="1"/>
</dbReference>
<organism evidence="8 9">
    <name type="scientific">candidate division WOR-3 bacterium</name>
    <dbReference type="NCBI Taxonomy" id="2052148"/>
    <lineage>
        <taxon>Bacteria</taxon>
        <taxon>Bacteria division WOR-3</taxon>
    </lineage>
</organism>
<reference evidence="8 9" key="1">
    <citation type="submission" date="2018-06" db="EMBL/GenBank/DDBJ databases">
        <title>Extensive metabolic versatility and redundancy in microbially diverse, dynamic hydrothermal sediments.</title>
        <authorList>
            <person name="Dombrowski N."/>
            <person name="Teske A."/>
            <person name="Baker B.J."/>
        </authorList>
    </citation>
    <scope>NUCLEOTIDE SEQUENCE [LARGE SCALE GENOMIC DNA]</scope>
    <source>
        <strain evidence="8">B36_G15</strain>
    </source>
</reference>
<evidence type="ECO:0000256" key="1">
    <source>
        <dbReference type="ARBA" id="ARBA00000385"/>
    </source>
</evidence>
<dbReference type="GO" id="GO:1990481">
    <property type="term" value="P:mRNA pseudouridine synthesis"/>
    <property type="evidence" value="ECO:0007669"/>
    <property type="project" value="TreeGrafter"/>
</dbReference>
<sequence>MDGFLLVDKPEGVLSSHVINHYRKVLKTKLGHAGTLDPFASGLLVILVGNGTKLSSLVQGMEKEYHGVARFGIVTDTYDPTGRIISEEEKPDLDLKQIKVAMKKFVGEIEQIPPTFSAVKVAGERSYRLARKGVMVKKRPRKVRVYRLETIEFRPPDLHFRAVVGKGCYIRSLIHDLGQMLGHGATLWSLRRVRIGSFSVTDAIALGDPPTLYSLDEILQTLPQMRMSAEIIDSLIQGKSVEVVGRKDGLYFVTDGMRKILGMVKSDLLRTKRVIVQ</sequence>
<keyword evidence="3 5" id="KW-0819">tRNA processing</keyword>
<dbReference type="Proteomes" id="UP000268469">
    <property type="component" value="Unassembled WGS sequence"/>
</dbReference>
<name>A0A660SMN5_UNCW3</name>
<dbReference type="EMBL" id="QNBE01000010">
    <property type="protein sequence ID" value="RKX71376.1"/>
    <property type="molecule type" value="Genomic_DNA"/>
</dbReference>
<comment type="similarity">
    <text evidence="2 5">Belongs to the pseudouridine synthase TruB family. Type 1 subfamily.</text>
</comment>
<dbReference type="InterPro" id="IPR014780">
    <property type="entry name" value="tRNA_psdUridine_synth_TruB"/>
</dbReference>
<dbReference type="GO" id="GO:0031119">
    <property type="term" value="P:tRNA pseudouridine synthesis"/>
    <property type="evidence" value="ECO:0007669"/>
    <property type="project" value="UniProtKB-UniRule"/>
</dbReference>
<evidence type="ECO:0000256" key="3">
    <source>
        <dbReference type="ARBA" id="ARBA00022694"/>
    </source>
</evidence>
<dbReference type="InterPro" id="IPR032819">
    <property type="entry name" value="TruB_C"/>
</dbReference>
<dbReference type="HAMAP" id="MF_01080">
    <property type="entry name" value="TruB_bact"/>
    <property type="match status" value="1"/>
</dbReference>
<evidence type="ECO:0000313" key="9">
    <source>
        <dbReference type="Proteomes" id="UP000268469"/>
    </source>
</evidence>
<feature type="domain" description="tRNA pseudouridylate synthase B C-terminal" evidence="7">
    <location>
        <begin position="171"/>
        <end position="206"/>
    </location>
</feature>
<comment type="function">
    <text evidence="5">Responsible for synthesis of pseudouridine from uracil-55 in the psi GC loop of transfer RNAs.</text>
</comment>
<dbReference type="Gene3D" id="3.30.2350.10">
    <property type="entry name" value="Pseudouridine synthase"/>
    <property type="match status" value="1"/>
</dbReference>
<dbReference type="SUPFAM" id="SSF55120">
    <property type="entry name" value="Pseudouridine synthase"/>
    <property type="match status" value="1"/>
</dbReference>
<proteinExistence type="inferred from homology"/>
<dbReference type="PANTHER" id="PTHR13767">
    <property type="entry name" value="TRNA-PSEUDOURIDINE SYNTHASE"/>
    <property type="match status" value="1"/>
</dbReference>
<dbReference type="AlphaFoldDB" id="A0A660SMN5"/>
<dbReference type="GO" id="GO:0160148">
    <property type="term" value="F:tRNA pseudouridine(55) synthase activity"/>
    <property type="evidence" value="ECO:0007669"/>
    <property type="project" value="UniProtKB-EC"/>
</dbReference>
<dbReference type="CDD" id="cd02573">
    <property type="entry name" value="PseudoU_synth_EcTruB"/>
    <property type="match status" value="1"/>
</dbReference>
<evidence type="ECO:0000256" key="5">
    <source>
        <dbReference type="HAMAP-Rule" id="MF_01080"/>
    </source>
</evidence>
<keyword evidence="4 5" id="KW-0413">Isomerase</keyword>
<dbReference type="Pfam" id="PF01509">
    <property type="entry name" value="TruB_N"/>
    <property type="match status" value="1"/>
</dbReference>
<evidence type="ECO:0000259" key="6">
    <source>
        <dbReference type="Pfam" id="PF01509"/>
    </source>
</evidence>
<dbReference type="NCBIfam" id="TIGR00431">
    <property type="entry name" value="TruB"/>
    <property type="match status" value="1"/>
</dbReference>
<dbReference type="Pfam" id="PF16198">
    <property type="entry name" value="TruB_C_2"/>
    <property type="match status" value="1"/>
</dbReference>
<evidence type="ECO:0000256" key="2">
    <source>
        <dbReference type="ARBA" id="ARBA00005642"/>
    </source>
</evidence>